<reference evidence="1 2" key="2">
    <citation type="submission" date="2018-11" db="EMBL/GenBank/DDBJ databases">
        <authorList>
            <consortium name="Pathogen Informatics"/>
        </authorList>
    </citation>
    <scope>NUCLEOTIDE SEQUENCE [LARGE SCALE GENOMIC DNA]</scope>
    <source>
        <strain evidence="1 2">Egypt</strain>
    </source>
</reference>
<name>A0A183B6H4_9TREM</name>
<evidence type="ECO:0000313" key="3">
    <source>
        <dbReference type="WBParaSite" id="ECPE_0001484901-mRNA-1"/>
    </source>
</evidence>
<dbReference type="Proteomes" id="UP000272942">
    <property type="component" value="Unassembled WGS sequence"/>
</dbReference>
<dbReference type="EMBL" id="UZAN01058609">
    <property type="protein sequence ID" value="VDP92081.1"/>
    <property type="molecule type" value="Genomic_DNA"/>
</dbReference>
<reference evidence="3" key="1">
    <citation type="submission" date="2016-06" db="UniProtKB">
        <authorList>
            <consortium name="WormBaseParasite"/>
        </authorList>
    </citation>
    <scope>IDENTIFICATION</scope>
</reference>
<accession>A0A183B6H4</accession>
<organism evidence="3">
    <name type="scientific">Echinostoma caproni</name>
    <dbReference type="NCBI Taxonomy" id="27848"/>
    <lineage>
        <taxon>Eukaryota</taxon>
        <taxon>Metazoa</taxon>
        <taxon>Spiralia</taxon>
        <taxon>Lophotrochozoa</taxon>
        <taxon>Platyhelminthes</taxon>
        <taxon>Trematoda</taxon>
        <taxon>Digenea</taxon>
        <taxon>Plagiorchiida</taxon>
        <taxon>Echinostomata</taxon>
        <taxon>Echinostomatoidea</taxon>
        <taxon>Echinostomatidae</taxon>
        <taxon>Echinostoma</taxon>
    </lineage>
</organism>
<proteinExistence type="predicted"/>
<sequence length="111" mass="12174">MMYSISRVIEICKQKKSFIHYSYTFLFYLSNALHDRATSFDAGTGSSSWQTGWAVVSQIASAAAKRTSELAAQAGQKTKQLTSVVQDKAIRTIVVCICLESALDTDLRSNG</sequence>
<gene>
    <name evidence="1" type="ORF">ECPE_LOCUS14809</name>
</gene>
<evidence type="ECO:0000313" key="1">
    <source>
        <dbReference type="EMBL" id="VDP92081.1"/>
    </source>
</evidence>
<dbReference type="AlphaFoldDB" id="A0A183B6H4"/>
<dbReference type="WBParaSite" id="ECPE_0001484901-mRNA-1">
    <property type="protein sequence ID" value="ECPE_0001484901-mRNA-1"/>
    <property type="gene ID" value="ECPE_0001484901"/>
</dbReference>
<keyword evidence="2" id="KW-1185">Reference proteome</keyword>
<dbReference type="OrthoDB" id="6288361at2759"/>
<protein>
    <submittedName>
        <fullName evidence="3">I/LWEQ domain-containing protein</fullName>
    </submittedName>
</protein>
<evidence type="ECO:0000313" key="2">
    <source>
        <dbReference type="Proteomes" id="UP000272942"/>
    </source>
</evidence>